<evidence type="ECO:0000256" key="3">
    <source>
        <dbReference type="ARBA" id="ARBA00011738"/>
    </source>
</evidence>
<evidence type="ECO:0000256" key="6">
    <source>
        <dbReference type="ARBA" id="ARBA00022592"/>
    </source>
</evidence>
<feature type="domain" description="PhoU" evidence="8">
    <location>
        <begin position="19"/>
        <end position="103"/>
    </location>
</feature>
<comment type="function">
    <text evidence="7">Plays a role in the regulation of phosphate uptake.</text>
</comment>
<proteinExistence type="inferred from homology"/>
<dbReference type="AlphaFoldDB" id="A0A1L7D1D4"/>
<gene>
    <name evidence="9" type="ORF">CPHO_02525</name>
</gene>
<evidence type="ECO:0000313" key="10">
    <source>
        <dbReference type="Proteomes" id="UP000185491"/>
    </source>
</evidence>
<dbReference type="InterPro" id="IPR028366">
    <property type="entry name" value="PhoU"/>
</dbReference>
<dbReference type="GO" id="GO:0045936">
    <property type="term" value="P:negative regulation of phosphate metabolic process"/>
    <property type="evidence" value="ECO:0007669"/>
    <property type="project" value="InterPro"/>
</dbReference>
<comment type="subcellular location">
    <subcellularLocation>
        <location evidence="1 7">Cytoplasm</location>
    </subcellularLocation>
</comment>
<dbReference type="KEGG" id="cpho:CPHO_02525"/>
<comment type="subunit">
    <text evidence="3 7">Homodimer.</text>
</comment>
<dbReference type="PANTHER" id="PTHR42930:SF3">
    <property type="entry name" value="PHOSPHATE-SPECIFIC TRANSPORT SYSTEM ACCESSORY PROTEIN PHOU"/>
    <property type="match status" value="1"/>
</dbReference>
<evidence type="ECO:0000256" key="2">
    <source>
        <dbReference type="ARBA" id="ARBA00008107"/>
    </source>
</evidence>
<dbReference type="EMBL" id="CP009249">
    <property type="protein sequence ID" value="APT91966.1"/>
    <property type="molecule type" value="Genomic_DNA"/>
</dbReference>
<dbReference type="Gene3D" id="1.20.58.220">
    <property type="entry name" value="Phosphate transport system protein phou homolog 2, domain 2"/>
    <property type="match status" value="1"/>
</dbReference>
<reference evidence="9 10" key="1">
    <citation type="submission" date="2014-08" db="EMBL/GenBank/DDBJ databases">
        <title>Complete genome sequence of Corynebacterium phocae M408/89/1(T)(=DSM 44612(T)), isolated from the common seal (Phoca vitulina).</title>
        <authorList>
            <person name="Ruckert C."/>
            <person name="Albersmeier A."/>
            <person name="Winkler A."/>
            <person name="Kalinowski J."/>
        </authorList>
    </citation>
    <scope>NUCLEOTIDE SEQUENCE [LARGE SCALE GENOMIC DNA]</scope>
    <source>
        <strain evidence="9 10">M408/89/1</strain>
    </source>
</reference>
<dbReference type="InterPro" id="IPR038078">
    <property type="entry name" value="PhoU-like_sf"/>
</dbReference>
<dbReference type="InterPro" id="IPR026022">
    <property type="entry name" value="PhoU_dom"/>
</dbReference>
<feature type="domain" description="PhoU" evidence="8">
    <location>
        <begin position="122"/>
        <end position="203"/>
    </location>
</feature>
<evidence type="ECO:0000259" key="8">
    <source>
        <dbReference type="Pfam" id="PF01895"/>
    </source>
</evidence>
<dbReference type="OrthoDB" id="9814256at2"/>
<dbReference type="NCBIfam" id="TIGR02135">
    <property type="entry name" value="phoU_full"/>
    <property type="match status" value="1"/>
</dbReference>
<dbReference type="SUPFAM" id="SSF109755">
    <property type="entry name" value="PhoU-like"/>
    <property type="match status" value="1"/>
</dbReference>
<dbReference type="RefSeq" id="WP_075732944.1">
    <property type="nucleotide sequence ID" value="NZ_CP009249.1"/>
</dbReference>
<keyword evidence="4 7" id="KW-0813">Transport</keyword>
<dbReference type="GO" id="GO:0006817">
    <property type="term" value="P:phosphate ion transport"/>
    <property type="evidence" value="ECO:0007669"/>
    <property type="project" value="UniProtKB-KW"/>
</dbReference>
<accession>A0A1L7D1D4</accession>
<comment type="similarity">
    <text evidence="2 7">Belongs to the PhoU family.</text>
</comment>
<keyword evidence="5 7" id="KW-0963">Cytoplasm</keyword>
<dbReference type="PANTHER" id="PTHR42930">
    <property type="entry name" value="PHOSPHATE-SPECIFIC TRANSPORT SYSTEM ACCESSORY PROTEIN PHOU"/>
    <property type="match status" value="1"/>
</dbReference>
<dbReference type="FunFam" id="1.20.58.220:FF:000004">
    <property type="entry name" value="Phosphate-specific transport system accessory protein PhoU"/>
    <property type="match status" value="1"/>
</dbReference>
<sequence>MRTAYRERLDNFSHDLIVMCDKVEQMLGLATSGLLDSDLQAAEETLSTRDDLEVIRLRCEERAVRLLALENPLATDLRQVVSSIYIVEDLNRMGKLANHVAKAARRRHPETAIPTEYLGYFRELARLCTDLLHQTRELLINPDADSALALREDDDAIDDINEHIMTILTLRDWPGTAREAVDMALLCRFYERFADHAVNVSSRIVYLTTGLQPDQYLAKKDEASRKEQIELRFADLERQFRR</sequence>
<protein>
    <recommendedName>
        <fullName evidence="7">Phosphate-specific transport system accessory protein PhoU</fullName>
    </recommendedName>
</protein>
<name>A0A1L7D1D4_9CORY</name>
<evidence type="ECO:0000313" key="9">
    <source>
        <dbReference type="EMBL" id="APT91966.1"/>
    </source>
</evidence>
<dbReference type="STRING" id="161895.CPHO_02525"/>
<dbReference type="PIRSF" id="PIRSF003107">
    <property type="entry name" value="PhoU"/>
    <property type="match status" value="1"/>
</dbReference>
<dbReference type="Proteomes" id="UP000185491">
    <property type="component" value="Chromosome"/>
</dbReference>
<keyword evidence="10" id="KW-1185">Reference proteome</keyword>
<keyword evidence="6 7" id="KW-0592">Phosphate transport</keyword>
<organism evidence="9 10">
    <name type="scientific">Corynebacterium phocae</name>
    <dbReference type="NCBI Taxonomy" id="161895"/>
    <lineage>
        <taxon>Bacteria</taxon>
        <taxon>Bacillati</taxon>
        <taxon>Actinomycetota</taxon>
        <taxon>Actinomycetes</taxon>
        <taxon>Mycobacteriales</taxon>
        <taxon>Corynebacteriaceae</taxon>
        <taxon>Corynebacterium</taxon>
    </lineage>
</organism>
<dbReference type="Pfam" id="PF01895">
    <property type="entry name" value="PhoU"/>
    <property type="match status" value="2"/>
</dbReference>
<evidence type="ECO:0000256" key="4">
    <source>
        <dbReference type="ARBA" id="ARBA00022448"/>
    </source>
</evidence>
<dbReference type="GO" id="GO:0030643">
    <property type="term" value="P:intracellular phosphate ion homeostasis"/>
    <property type="evidence" value="ECO:0007669"/>
    <property type="project" value="InterPro"/>
</dbReference>
<evidence type="ECO:0000256" key="7">
    <source>
        <dbReference type="PIRNR" id="PIRNR003107"/>
    </source>
</evidence>
<evidence type="ECO:0000256" key="1">
    <source>
        <dbReference type="ARBA" id="ARBA00004496"/>
    </source>
</evidence>
<dbReference type="GO" id="GO:0005737">
    <property type="term" value="C:cytoplasm"/>
    <property type="evidence" value="ECO:0007669"/>
    <property type="project" value="UniProtKB-SubCell"/>
</dbReference>
<evidence type="ECO:0000256" key="5">
    <source>
        <dbReference type="ARBA" id="ARBA00022490"/>
    </source>
</evidence>